<keyword evidence="9" id="KW-1185">Reference proteome</keyword>
<protein>
    <submittedName>
        <fullName evidence="8">Conserved uncharacterized protein</fullName>
    </submittedName>
</protein>
<dbReference type="EMBL" id="CP002271">
    <property type="protein sequence ID" value="ADO76153.1"/>
    <property type="molecule type" value="Genomic_DNA"/>
</dbReference>
<keyword evidence="2 7" id="KW-0479">Metal-binding</keyword>
<reference evidence="8 9" key="1">
    <citation type="journal article" date="2011" name="Mol. Biol. Evol.">
        <title>Comparative genomic analysis of fruiting body formation in Myxococcales.</title>
        <authorList>
            <person name="Huntley S."/>
            <person name="Hamann N."/>
            <person name="Wegener-Feldbrugge S."/>
            <person name="Treuner-Lange A."/>
            <person name="Kube M."/>
            <person name="Reinhardt R."/>
            <person name="Klages S."/>
            <person name="Muller R."/>
            <person name="Ronning C.M."/>
            <person name="Nierman W.C."/>
            <person name="Sogaard-Andersen L."/>
        </authorList>
    </citation>
    <scope>NUCLEOTIDE SEQUENCE [LARGE SCALE GENOMIC DNA]</scope>
    <source>
        <strain evidence="8 9">DW4/3-1</strain>
    </source>
</reference>
<dbReference type="SUPFAM" id="SSF51182">
    <property type="entry name" value="RmlC-like cupins"/>
    <property type="match status" value="1"/>
</dbReference>
<keyword evidence="3" id="KW-0223">Dioxygenase</keyword>
<dbReference type="PANTHER" id="PTHR12918">
    <property type="entry name" value="CYSTEINE DIOXYGENASE"/>
    <property type="match status" value="1"/>
</dbReference>
<evidence type="ECO:0000256" key="3">
    <source>
        <dbReference type="ARBA" id="ARBA00022964"/>
    </source>
</evidence>
<evidence type="ECO:0000256" key="6">
    <source>
        <dbReference type="PIRSR" id="PIRSR610300-50"/>
    </source>
</evidence>
<evidence type="ECO:0000256" key="4">
    <source>
        <dbReference type="ARBA" id="ARBA00023002"/>
    </source>
</evidence>
<gene>
    <name evidence="8" type="ordered locus">STAUR_8399</name>
</gene>
<keyword evidence="5 7" id="KW-0408">Iron</keyword>
<dbReference type="eggNOG" id="COG5553">
    <property type="taxonomic scope" value="Bacteria"/>
</dbReference>
<comment type="similarity">
    <text evidence="1">Belongs to the cysteine dioxygenase family.</text>
</comment>
<dbReference type="InterPro" id="IPR014710">
    <property type="entry name" value="RmlC-like_jellyroll"/>
</dbReference>
<feature type="binding site" evidence="7">
    <location>
        <position position="70"/>
    </location>
    <ligand>
        <name>Fe cation</name>
        <dbReference type="ChEBI" id="CHEBI:24875"/>
        <note>catalytic</note>
    </ligand>
</feature>
<name>E3FZF2_STIAD</name>
<organism evidence="8 9">
    <name type="scientific">Stigmatella aurantiaca (strain DW4/3-1)</name>
    <dbReference type="NCBI Taxonomy" id="378806"/>
    <lineage>
        <taxon>Bacteria</taxon>
        <taxon>Pseudomonadati</taxon>
        <taxon>Myxococcota</taxon>
        <taxon>Myxococcia</taxon>
        <taxon>Myxococcales</taxon>
        <taxon>Cystobacterineae</taxon>
        <taxon>Archangiaceae</taxon>
        <taxon>Stigmatella</taxon>
    </lineage>
</organism>
<dbReference type="AlphaFoldDB" id="E3FZF2"/>
<dbReference type="KEGG" id="sur:STAUR_8399"/>
<evidence type="ECO:0000313" key="8">
    <source>
        <dbReference type="EMBL" id="ADO76153.1"/>
    </source>
</evidence>
<dbReference type="InterPro" id="IPR011051">
    <property type="entry name" value="RmlC_Cupin_sf"/>
</dbReference>
<dbReference type="GO" id="GO:0016702">
    <property type="term" value="F:oxidoreductase activity, acting on single donors with incorporation of molecular oxygen, incorporation of two atoms of oxygen"/>
    <property type="evidence" value="ECO:0007669"/>
    <property type="project" value="InterPro"/>
</dbReference>
<evidence type="ECO:0000256" key="1">
    <source>
        <dbReference type="ARBA" id="ARBA00006622"/>
    </source>
</evidence>
<evidence type="ECO:0000256" key="7">
    <source>
        <dbReference type="PIRSR" id="PIRSR610300-51"/>
    </source>
</evidence>
<evidence type="ECO:0000256" key="2">
    <source>
        <dbReference type="ARBA" id="ARBA00022723"/>
    </source>
</evidence>
<keyword evidence="6" id="KW-0883">Thioether bond</keyword>
<dbReference type="STRING" id="378806.STAUR_8399"/>
<dbReference type="Pfam" id="PF05995">
    <property type="entry name" value="CDO_I"/>
    <property type="match status" value="1"/>
</dbReference>
<dbReference type="Gene3D" id="2.60.120.10">
    <property type="entry name" value="Jelly Rolls"/>
    <property type="match status" value="1"/>
</dbReference>
<accession>E3FZF2</accession>
<dbReference type="PANTHER" id="PTHR12918:SF1">
    <property type="entry name" value="CYSTEINE DIOXYGENASE TYPE 1"/>
    <property type="match status" value="1"/>
</dbReference>
<keyword evidence="4" id="KW-0560">Oxidoreductase</keyword>
<dbReference type="GO" id="GO:0008198">
    <property type="term" value="F:ferrous iron binding"/>
    <property type="evidence" value="ECO:0007669"/>
    <property type="project" value="TreeGrafter"/>
</dbReference>
<feature type="cross-link" description="3'-(S-cysteinyl)-tyrosine (Cys-Tyr)" evidence="6">
    <location>
        <begin position="77"/>
        <end position="144"/>
    </location>
</feature>
<dbReference type="CDD" id="cd10548">
    <property type="entry name" value="cupin_CDO"/>
    <property type="match status" value="1"/>
</dbReference>
<sequence>MLGQLREEVHEAEGAMRVGERLRDVRVRPECLRPFLHFRRGRYTRNLIYREPRFEVVVNCWDEGTASPIHDHDGQECWFSIQAGHFLLENFPLLAGGRRAGPAVLGRPSVEGPVGPGHVDFRGEPDAIHRVSVLSGPGVSLHVYAAPVEQCLVFDARRQRCEWHRLSYYSVFGRPVKPPRPAELSERR</sequence>
<dbReference type="HOGENOM" id="CLU_1376150_0_0_7"/>
<dbReference type="Proteomes" id="UP000001351">
    <property type="component" value="Chromosome"/>
</dbReference>
<feature type="binding site" evidence="7">
    <location>
        <position position="72"/>
    </location>
    <ligand>
        <name>Fe cation</name>
        <dbReference type="ChEBI" id="CHEBI:24875"/>
        <note>catalytic</note>
    </ligand>
</feature>
<evidence type="ECO:0000256" key="5">
    <source>
        <dbReference type="ARBA" id="ARBA00023004"/>
    </source>
</evidence>
<proteinExistence type="inferred from homology"/>
<dbReference type="InterPro" id="IPR010300">
    <property type="entry name" value="CDO_1"/>
</dbReference>
<feature type="binding site" evidence="7">
    <location>
        <position position="129"/>
    </location>
    <ligand>
        <name>Fe cation</name>
        <dbReference type="ChEBI" id="CHEBI:24875"/>
        <note>catalytic</note>
    </ligand>
</feature>
<evidence type="ECO:0000313" key="9">
    <source>
        <dbReference type="Proteomes" id="UP000001351"/>
    </source>
</evidence>